<evidence type="ECO:0000256" key="2">
    <source>
        <dbReference type="ARBA" id="ARBA00022679"/>
    </source>
</evidence>
<evidence type="ECO:0000256" key="3">
    <source>
        <dbReference type="PIRSR" id="PIRSR018153-1"/>
    </source>
</evidence>
<organism evidence="4 5">
    <name type="scientific">Jimgerdemannia flammicorona</name>
    <dbReference type="NCBI Taxonomy" id="994334"/>
    <lineage>
        <taxon>Eukaryota</taxon>
        <taxon>Fungi</taxon>
        <taxon>Fungi incertae sedis</taxon>
        <taxon>Mucoromycota</taxon>
        <taxon>Mucoromycotina</taxon>
        <taxon>Endogonomycetes</taxon>
        <taxon>Endogonales</taxon>
        <taxon>Endogonaceae</taxon>
        <taxon>Jimgerdemannia</taxon>
    </lineage>
</organism>
<dbReference type="GO" id="GO:0016020">
    <property type="term" value="C:membrane"/>
    <property type="evidence" value="ECO:0007669"/>
    <property type="project" value="InterPro"/>
</dbReference>
<dbReference type="Gene3D" id="3.90.550.10">
    <property type="entry name" value="Spore Coat Polysaccharide Biosynthesis Protein SpsA, Chain A"/>
    <property type="match status" value="1"/>
</dbReference>
<dbReference type="Proteomes" id="UP000274822">
    <property type="component" value="Unassembled WGS sequence"/>
</dbReference>
<evidence type="ECO:0000256" key="1">
    <source>
        <dbReference type="ARBA" id="ARBA00007677"/>
    </source>
</evidence>
<dbReference type="InterPro" id="IPR029044">
    <property type="entry name" value="Nucleotide-diphossugar_trans"/>
</dbReference>
<dbReference type="GO" id="GO:0000032">
    <property type="term" value="P:cell wall mannoprotein biosynthetic process"/>
    <property type="evidence" value="ECO:0007669"/>
    <property type="project" value="TreeGrafter"/>
</dbReference>
<proteinExistence type="inferred from homology"/>
<gene>
    <name evidence="4" type="ORF">BC938DRAFT_479559</name>
</gene>
<dbReference type="PANTHER" id="PTHR31121:SF2">
    <property type="entry name" value="MANNOSYLTRANSFERASE KTR5-RELATED"/>
    <property type="match status" value="1"/>
</dbReference>
<dbReference type="PIRSF" id="PIRSF018153">
    <property type="entry name" value="Glyco_trans_15"/>
    <property type="match status" value="1"/>
</dbReference>
<dbReference type="GO" id="GO:0000026">
    <property type="term" value="F:alpha-1,2-mannosyltransferase activity"/>
    <property type="evidence" value="ECO:0007669"/>
    <property type="project" value="TreeGrafter"/>
</dbReference>
<accession>A0A433QKL8</accession>
<dbReference type="FunFam" id="3.90.550.10:FF:000051">
    <property type="entry name" value="Alpha-1,2-mannosyltransferase (Ktr4)"/>
    <property type="match status" value="1"/>
</dbReference>
<evidence type="ECO:0000313" key="4">
    <source>
        <dbReference type="EMBL" id="RUS30316.1"/>
    </source>
</evidence>
<evidence type="ECO:0000313" key="5">
    <source>
        <dbReference type="Proteomes" id="UP000274822"/>
    </source>
</evidence>
<protein>
    <submittedName>
        <fullName evidence="4">Nucleotide-diphospho-sugar transferase</fullName>
    </submittedName>
</protein>
<name>A0A433QKL8_9FUNG</name>
<dbReference type="GO" id="GO:0006487">
    <property type="term" value="P:protein N-linked glycosylation"/>
    <property type="evidence" value="ECO:0007669"/>
    <property type="project" value="TreeGrafter"/>
</dbReference>
<keyword evidence="2 4" id="KW-0808">Transferase</keyword>
<reference evidence="4 5" key="1">
    <citation type="journal article" date="2018" name="New Phytol.">
        <title>Phylogenomics of Endogonaceae and evolution of mycorrhizas within Mucoromycota.</title>
        <authorList>
            <person name="Chang Y."/>
            <person name="Desiro A."/>
            <person name="Na H."/>
            <person name="Sandor L."/>
            <person name="Lipzen A."/>
            <person name="Clum A."/>
            <person name="Barry K."/>
            <person name="Grigoriev I.V."/>
            <person name="Martin F.M."/>
            <person name="Stajich J.E."/>
            <person name="Smith M.E."/>
            <person name="Bonito G."/>
            <person name="Spatafora J.W."/>
        </authorList>
    </citation>
    <scope>NUCLEOTIDE SEQUENCE [LARGE SCALE GENOMIC DNA]</scope>
    <source>
        <strain evidence="4 5">AD002</strain>
    </source>
</reference>
<comment type="similarity">
    <text evidence="1">Belongs to the glycosyltransferase 15 family.</text>
</comment>
<keyword evidence="5" id="KW-1185">Reference proteome</keyword>
<dbReference type="PANTHER" id="PTHR31121">
    <property type="entry name" value="ALPHA-1,2 MANNOSYLTRANSFERASE KTR1"/>
    <property type="match status" value="1"/>
</dbReference>
<comment type="caution">
    <text evidence="4">The sequence shown here is derived from an EMBL/GenBank/DDBJ whole genome shotgun (WGS) entry which is preliminary data.</text>
</comment>
<dbReference type="EMBL" id="RBNJ01004019">
    <property type="protein sequence ID" value="RUS30316.1"/>
    <property type="molecule type" value="Genomic_DNA"/>
</dbReference>
<dbReference type="InterPro" id="IPR002685">
    <property type="entry name" value="Glyco_trans_15"/>
</dbReference>
<dbReference type="SUPFAM" id="SSF53448">
    <property type="entry name" value="Nucleotide-diphospho-sugar transferases"/>
    <property type="match status" value="1"/>
</dbReference>
<dbReference type="AlphaFoldDB" id="A0A433QKL8"/>
<dbReference type="Pfam" id="PF01793">
    <property type="entry name" value="Glyco_transf_15"/>
    <property type="match status" value="1"/>
</dbReference>
<sequence length="403" mass="47706">MVNLTPYLFRPSRRQLILLGFLVFIVVNWRISSHPSVQLVLTPSAWFNEYDERLCLPQEAIEAKPPQRKASAAFVMLVRNKEQDAMLGSIRNLESRFNKNFNYPYVFLNDEPFTDDFKVAMQAAAPRAQMEFGLIPVAHWSYPPWVNQTYAAERRAWMKSEWVLYGDSESYRHMCRFNSGFFFRHHLLESYDWYWRVEPGVQFYCDITYDPFLFMEKHHKSYGFVITLVEIPQTIPSLWQTVLDYAQSREIDISTKTADGVENNNRLLFPYFMDSNGGYNRCHFWSNFEIASLKLWRDARYIDFFDYLDRTGNFFYERWGDAPVHSLAAGLFLDTDEIHYFEDIAYQHDWYRHCPSEESKLGCRCNCPVGDDDKSLDFDPTPDSCLFMWRDWVKKSSKGKTDG</sequence>
<dbReference type="GO" id="GO:0005794">
    <property type="term" value="C:Golgi apparatus"/>
    <property type="evidence" value="ECO:0007669"/>
    <property type="project" value="TreeGrafter"/>
</dbReference>
<feature type="active site" description="Nucleophile" evidence="3">
    <location>
        <position position="289"/>
    </location>
</feature>